<dbReference type="AlphaFoldDB" id="A0A8U0PED4"/>
<accession>A0A8U0PED4</accession>
<protein>
    <submittedName>
        <fullName evidence="3">Uncharacterized protein LOC120023213</fullName>
    </submittedName>
</protein>
<keyword evidence="2" id="KW-1185">Reference proteome</keyword>
<gene>
    <name evidence="3" type="primary">LOC120023213</name>
</gene>
<organism evidence="2 3">
    <name type="scientific">Salvelinus namaycush</name>
    <name type="common">Lake trout</name>
    <name type="synonym">Salmo namaycush</name>
    <dbReference type="NCBI Taxonomy" id="8040"/>
    <lineage>
        <taxon>Eukaryota</taxon>
        <taxon>Metazoa</taxon>
        <taxon>Chordata</taxon>
        <taxon>Craniata</taxon>
        <taxon>Vertebrata</taxon>
        <taxon>Euteleostomi</taxon>
        <taxon>Actinopterygii</taxon>
        <taxon>Neopterygii</taxon>
        <taxon>Teleostei</taxon>
        <taxon>Protacanthopterygii</taxon>
        <taxon>Salmoniformes</taxon>
        <taxon>Salmonidae</taxon>
        <taxon>Salmoninae</taxon>
        <taxon>Salvelinus</taxon>
    </lineage>
</organism>
<reference evidence="3" key="1">
    <citation type="submission" date="2025-08" db="UniProtKB">
        <authorList>
            <consortium name="RefSeq"/>
        </authorList>
    </citation>
    <scope>IDENTIFICATION</scope>
    <source>
        <tissue evidence="3">White muscle</tissue>
    </source>
</reference>
<dbReference type="Pfam" id="PF18744">
    <property type="entry name" value="SNAD1"/>
    <property type="match status" value="1"/>
</dbReference>
<evidence type="ECO:0000313" key="2">
    <source>
        <dbReference type="Proteomes" id="UP000808372"/>
    </source>
</evidence>
<evidence type="ECO:0000256" key="1">
    <source>
        <dbReference type="SAM" id="SignalP"/>
    </source>
</evidence>
<evidence type="ECO:0000313" key="3">
    <source>
        <dbReference type="RefSeq" id="XP_038823180.1"/>
    </source>
</evidence>
<keyword evidence="1" id="KW-0732">Signal</keyword>
<dbReference type="KEGG" id="snh:120023213"/>
<proteinExistence type="predicted"/>
<dbReference type="GeneID" id="120023213"/>
<dbReference type="InterPro" id="IPR040958">
    <property type="entry name" value="SNAD1"/>
</dbReference>
<feature type="signal peptide" evidence="1">
    <location>
        <begin position="1"/>
        <end position="20"/>
    </location>
</feature>
<dbReference type="Proteomes" id="UP000808372">
    <property type="component" value="Chromosome 28"/>
</dbReference>
<sequence>MRGVVLLFLLSLWSGGQVDAINQDVLANVVQEMRRFGLGGRQYAMAVLLTKQQCTQNRAIFDVGVQPQVVQNALNGNNVYTGNRLIAATPLRIVQAIDRTKTDHAEYRLLSRGNTNLSPMQTLINSAGRNDGQCIVFFSTYSPCLEKCNNPNGRNDIVPLMNVFQGFDKNRKAFVFSSVWDPSRNNPGVTNPSRQWMFDSFKRIDGYLPLYRCDRFKENNKWVNRCYRCVTANTNPETNDCLYGYS</sequence>
<feature type="chain" id="PRO_5035724795" evidence="1">
    <location>
        <begin position="21"/>
        <end position="246"/>
    </location>
</feature>
<name>A0A8U0PED4_SALNM</name>
<dbReference type="RefSeq" id="XP_038823180.1">
    <property type="nucleotide sequence ID" value="XM_038967252.1"/>
</dbReference>